<dbReference type="PROSITE" id="PS51755">
    <property type="entry name" value="OMPR_PHOB"/>
    <property type="match status" value="1"/>
</dbReference>
<dbReference type="FunFam" id="3.40.50.2300:FF:000002">
    <property type="entry name" value="DNA-binding response regulator PhoP"/>
    <property type="match status" value="1"/>
</dbReference>
<dbReference type="SMART" id="SM00448">
    <property type="entry name" value="REC"/>
    <property type="match status" value="1"/>
</dbReference>
<dbReference type="InterPro" id="IPR039420">
    <property type="entry name" value="WalR-like"/>
</dbReference>
<dbReference type="AlphaFoldDB" id="A0A4R2KDZ6"/>
<evidence type="ECO:0000256" key="8">
    <source>
        <dbReference type="PROSITE-ProRule" id="PRU00169"/>
    </source>
</evidence>
<comment type="caution">
    <text evidence="12">The sequence shown here is derived from an EMBL/GenBank/DDBJ whole genome shotgun (WGS) entry which is preliminary data.</text>
</comment>
<dbReference type="PANTHER" id="PTHR48111">
    <property type="entry name" value="REGULATOR OF RPOS"/>
    <property type="match status" value="1"/>
</dbReference>
<name>A0A4R2KDZ6_9FIRM</name>
<dbReference type="InterPro" id="IPR011006">
    <property type="entry name" value="CheY-like_superfamily"/>
</dbReference>
<dbReference type="PANTHER" id="PTHR48111:SF22">
    <property type="entry name" value="REGULATOR OF RPOS"/>
    <property type="match status" value="1"/>
</dbReference>
<dbReference type="GO" id="GO:0000156">
    <property type="term" value="F:phosphorelay response regulator activity"/>
    <property type="evidence" value="ECO:0007669"/>
    <property type="project" value="TreeGrafter"/>
</dbReference>
<reference evidence="12 13" key="1">
    <citation type="submission" date="2019-03" db="EMBL/GenBank/DDBJ databases">
        <title>Genomic Encyclopedia of Type Strains, Phase IV (KMG-IV): sequencing the most valuable type-strain genomes for metagenomic binning, comparative biology and taxonomic classification.</title>
        <authorList>
            <person name="Goeker M."/>
        </authorList>
    </citation>
    <scope>NUCLEOTIDE SEQUENCE [LARGE SCALE GENOMIC DNA]</scope>
    <source>
        <strain evidence="12 13">DSM 102940</strain>
    </source>
</reference>
<dbReference type="SUPFAM" id="SSF46894">
    <property type="entry name" value="C-terminal effector domain of the bipartite response regulators"/>
    <property type="match status" value="1"/>
</dbReference>
<keyword evidence="6" id="KW-0804">Transcription</keyword>
<evidence type="ECO:0000256" key="5">
    <source>
        <dbReference type="ARBA" id="ARBA00023125"/>
    </source>
</evidence>
<keyword evidence="13" id="KW-1185">Reference proteome</keyword>
<feature type="domain" description="Response regulatory" evidence="10">
    <location>
        <begin position="2"/>
        <end position="116"/>
    </location>
</feature>
<dbReference type="GO" id="GO:0005829">
    <property type="term" value="C:cytosol"/>
    <property type="evidence" value="ECO:0007669"/>
    <property type="project" value="TreeGrafter"/>
</dbReference>
<dbReference type="InterPro" id="IPR036388">
    <property type="entry name" value="WH-like_DNA-bd_sf"/>
</dbReference>
<keyword evidence="3" id="KW-0902">Two-component regulatory system</keyword>
<dbReference type="SMART" id="SM00862">
    <property type="entry name" value="Trans_reg_C"/>
    <property type="match status" value="1"/>
</dbReference>
<dbReference type="GO" id="GO:0032993">
    <property type="term" value="C:protein-DNA complex"/>
    <property type="evidence" value="ECO:0007669"/>
    <property type="project" value="TreeGrafter"/>
</dbReference>
<dbReference type="InterPro" id="IPR016032">
    <property type="entry name" value="Sig_transdc_resp-reg_C-effctor"/>
</dbReference>
<feature type="domain" description="OmpR/PhoB-type" evidence="11">
    <location>
        <begin position="124"/>
        <end position="222"/>
    </location>
</feature>
<evidence type="ECO:0000313" key="12">
    <source>
        <dbReference type="EMBL" id="TCO70387.1"/>
    </source>
</evidence>
<dbReference type="Gene3D" id="6.10.250.690">
    <property type="match status" value="1"/>
</dbReference>
<dbReference type="GO" id="GO:0000976">
    <property type="term" value="F:transcription cis-regulatory region binding"/>
    <property type="evidence" value="ECO:0007669"/>
    <property type="project" value="TreeGrafter"/>
</dbReference>
<dbReference type="InterPro" id="IPR001867">
    <property type="entry name" value="OmpR/PhoB-type_DNA-bd"/>
</dbReference>
<organism evidence="12 13">
    <name type="scientific">Marinisporobacter balticus</name>
    <dbReference type="NCBI Taxonomy" id="2018667"/>
    <lineage>
        <taxon>Bacteria</taxon>
        <taxon>Bacillati</taxon>
        <taxon>Bacillota</taxon>
        <taxon>Clostridia</taxon>
        <taxon>Peptostreptococcales</taxon>
        <taxon>Thermotaleaceae</taxon>
        <taxon>Marinisporobacter</taxon>
    </lineage>
</organism>
<accession>A0A4R2KDZ6</accession>
<keyword evidence="2 8" id="KW-0597">Phosphoprotein</keyword>
<dbReference type="CDD" id="cd00383">
    <property type="entry name" value="trans_reg_C"/>
    <property type="match status" value="1"/>
</dbReference>
<evidence type="ECO:0000313" key="13">
    <source>
        <dbReference type="Proteomes" id="UP000294919"/>
    </source>
</evidence>
<dbReference type="InterPro" id="IPR001789">
    <property type="entry name" value="Sig_transdc_resp-reg_receiver"/>
</dbReference>
<dbReference type="Proteomes" id="UP000294919">
    <property type="component" value="Unassembled WGS sequence"/>
</dbReference>
<evidence type="ECO:0000256" key="9">
    <source>
        <dbReference type="PROSITE-ProRule" id="PRU01091"/>
    </source>
</evidence>
<dbReference type="PROSITE" id="PS50110">
    <property type="entry name" value="RESPONSE_REGULATORY"/>
    <property type="match status" value="1"/>
</dbReference>
<dbReference type="Gene3D" id="1.10.10.10">
    <property type="entry name" value="Winged helix-like DNA-binding domain superfamily/Winged helix DNA-binding domain"/>
    <property type="match status" value="1"/>
</dbReference>
<keyword evidence="5 9" id="KW-0238">DNA-binding</keyword>
<feature type="modified residue" description="4-aspartylphosphate" evidence="8">
    <location>
        <position position="51"/>
    </location>
</feature>
<dbReference type="Pfam" id="PF00486">
    <property type="entry name" value="Trans_reg_C"/>
    <property type="match status" value="1"/>
</dbReference>
<evidence type="ECO:0000256" key="2">
    <source>
        <dbReference type="ARBA" id="ARBA00022553"/>
    </source>
</evidence>
<dbReference type="SUPFAM" id="SSF52172">
    <property type="entry name" value="CheY-like"/>
    <property type="match status" value="1"/>
</dbReference>
<evidence type="ECO:0000259" key="10">
    <source>
        <dbReference type="PROSITE" id="PS50110"/>
    </source>
</evidence>
<dbReference type="Pfam" id="PF00072">
    <property type="entry name" value="Response_reg"/>
    <property type="match status" value="1"/>
</dbReference>
<evidence type="ECO:0000256" key="7">
    <source>
        <dbReference type="ARBA" id="ARBA00024867"/>
    </source>
</evidence>
<feature type="DNA-binding region" description="OmpR/PhoB-type" evidence="9">
    <location>
        <begin position="124"/>
        <end position="222"/>
    </location>
</feature>
<dbReference type="GO" id="GO:0006355">
    <property type="term" value="P:regulation of DNA-templated transcription"/>
    <property type="evidence" value="ECO:0007669"/>
    <property type="project" value="InterPro"/>
</dbReference>
<dbReference type="OrthoDB" id="9790442at2"/>
<evidence type="ECO:0000259" key="11">
    <source>
        <dbReference type="PROSITE" id="PS51755"/>
    </source>
</evidence>
<protein>
    <recommendedName>
        <fullName evidence="1">Stage 0 sporulation protein A homolog</fullName>
    </recommendedName>
</protein>
<comment type="function">
    <text evidence="7">May play the central regulatory role in sporulation. It may be an element of the effector pathway responsible for the activation of sporulation genes in response to nutritional stress. Spo0A may act in concert with spo0H (a sigma factor) to control the expression of some genes that are critical to the sporulation process.</text>
</comment>
<evidence type="ECO:0000256" key="1">
    <source>
        <dbReference type="ARBA" id="ARBA00018672"/>
    </source>
</evidence>
<evidence type="ECO:0000256" key="6">
    <source>
        <dbReference type="ARBA" id="ARBA00023163"/>
    </source>
</evidence>
<sequence length="224" mass="25472">MRLLLAEDEKELSNALVAILKHNHYSVDAVYDGEEALEYLEAENYDGVILDIMMPKVDGITVLKTLRKNGKNIPVLMLTAKSEIDDKVLGLDCGADDYLTKPFATKELLARIRSMTRRQTEITNSVLSFGNITLNRATFELKSTQGCFRLANKEFQMLEMMMTNPKHLIATEGFMEKIWGYDSESEINVVWVYISYLRKKLTAIGATVQIKATRNMGYSLEEKQ</sequence>
<evidence type="ECO:0000256" key="3">
    <source>
        <dbReference type="ARBA" id="ARBA00023012"/>
    </source>
</evidence>
<proteinExistence type="predicted"/>
<dbReference type="Gene3D" id="3.40.50.2300">
    <property type="match status" value="1"/>
</dbReference>
<dbReference type="EMBL" id="SLWV01000026">
    <property type="protein sequence ID" value="TCO70387.1"/>
    <property type="molecule type" value="Genomic_DNA"/>
</dbReference>
<gene>
    <name evidence="12" type="ORF">EV214_1266</name>
</gene>
<dbReference type="RefSeq" id="WP_132247051.1">
    <property type="nucleotide sequence ID" value="NZ_SLWV01000026.1"/>
</dbReference>
<evidence type="ECO:0000256" key="4">
    <source>
        <dbReference type="ARBA" id="ARBA00023015"/>
    </source>
</evidence>
<keyword evidence="4" id="KW-0805">Transcription regulation</keyword>